<feature type="transmembrane region" description="Helical" evidence="1">
    <location>
        <begin position="109"/>
        <end position="130"/>
    </location>
</feature>
<feature type="transmembrane region" description="Helical" evidence="1">
    <location>
        <begin position="46"/>
        <end position="70"/>
    </location>
</feature>
<gene>
    <name evidence="2" type="ORF">SVA_1783</name>
</gene>
<proteinExistence type="predicted"/>
<dbReference type="KEGG" id="sva:SVA_1783"/>
<evidence type="ECO:0000313" key="2">
    <source>
        <dbReference type="EMBL" id="BAU48337.1"/>
    </source>
</evidence>
<keyword evidence="3" id="KW-1185">Reference proteome</keyword>
<dbReference type="Proteomes" id="UP000218899">
    <property type="component" value="Chromosome"/>
</dbReference>
<keyword evidence="1" id="KW-0812">Transmembrane</keyword>
<dbReference type="AlphaFoldDB" id="A0A1B4VDM5"/>
<evidence type="ECO:0000313" key="3">
    <source>
        <dbReference type="Proteomes" id="UP000218899"/>
    </source>
</evidence>
<reference evidence="2 3" key="1">
    <citation type="submission" date="2015-08" db="EMBL/GenBank/DDBJ databases">
        <title>Complete genome sequence of Sulfurifustis variabilis.</title>
        <authorList>
            <person name="Miura A."/>
            <person name="Kojima H."/>
            <person name="Fukui M."/>
        </authorList>
    </citation>
    <scope>NUCLEOTIDE SEQUENCE [LARGE SCALE GENOMIC DNA]</scope>
    <source>
        <strain evidence="3">skN76</strain>
    </source>
</reference>
<accession>A0A1B4VDM5</accession>
<name>A0A1B4VDM5_9GAMM</name>
<evidence type="ECO:0000256" key="1">
    <source>
        <dbReference type="SAM" id="Phobius"/>
    </source>
</evidence>
<keyword evidence="1" id="KW-1133">Transmembrane helix</keyword>
<keyword evidence="1" id="KW-0472">Membrane</keyword>
<dbReference type="RefSeq" id="WP_096460859.1">
    <property type="nucleotide sequence ID" value="NZ_AP014936.1"/>
</dbReference>
<organism evidence="2 3">
    <name type="scientific">Sulfurifustis variabilis</name>
    <dbReference type="NCBI Taxonomy" id="1675686"/>
    <lineage>
        <taxon>Bacteria</taxon>
        <taxon>Pseudomonadati</taxon>
        <taxon>Pseudomonadota</taxon>
        <taxon>Gammaproteobacteria</taxon>
        <taxon>Acidiferrobacterales</taxon>
        <taxon>Acidiferrobacteraceae</taxon>
        <taxon>Sulfurifustis</taxon>
    </lineage>
</organism>
<feature type="transmembrane region" description="Helical" evidence="1">
    <location>
        <begin position="77"/>
        <end position="97"/>
    </location>
</feature>
<dbReference type="EMBL" id="AP014936">
    <property type="protein sequence ID" value="BAU48337.1"/>
    <property type="molecule type" value="Genomic_DNA"/>
</dbReference>
<protein>
    <submittedName>
        <fullName evidence="2">Uncharacterized protein</fullName>
    </submittedName>
</protein>
<dbReference type="OrthoDB" id="1122739at2"/>
<sequence length="135" mass="14197">MRTGITASRRLIRILGAVAVGFGLLTLREGGGVLFGSEAARQAAGAYVPFVVWFNFLAGFAYVLAGVGLLARSRWAAHLALAIAAGTLAVFVAFGVHVASGGVYETRTVIAMTLRGGFWLVITVLAHRFLPRHAA</sequence>